<accession>A0A3B3HQC6</accession>
<dbReference type="GO" id="GO:0007156">
    <property type="term" value="P:homophilic cell adhesion via plasma membrane adhesion molecules"/>
    <property type="evidence" value="ECO:0007669"/>
    <property type="project" value="InterPro"/>
</dbReference>
<comment type="subcellular location">
    <subcellularLocation>
        <location evidence="1">Membrane</location>
    </subcellularLocation>
</comment>
<dbReference type="InterPro" id="IPR015919">
    <property type="entry name" value="Cadherin-like_sf"/>
</dbReference>
<dbReference type="GO" id="GO:0005509">
    <property type="term" value="F:calcium ion binding"/>
    <property type="evidence" value="ECO:0007669"/>
    <property type="project" value="UniProtKB-UniRule"/>
</dbReference>
<dbReference type="STRING" id="8090.ENSORLP00000033940"/>
<dbReference type="Bgee" id="ENSORLG00000021958">
    <property type="expression patterns" value="Expressed in intestine and 4 other cell types or tissues"/>
</dbReference>
<dbReference type="InterPro" id="IPR020894">
    <property type="entry name" value="Cadherin_CS"/>
</dbReference>
<dbReference type="PROSITE" id="PS50268">
    <property type="entry name" value="CADHERIN_2"/>
    <property type="match status" value="2"/>
</dbReference>
<dbReference type="Gene3D" id="2.60.40.60">
    <property type="entry name" value="Cadherins"/>
    <property type="match status" value="2"/>
</dbReference>
<keyword evidence="6" id="KW-1133">Transmembrane helix</keyword>
<dbReference type="GO" id="GO:0009653">
    <property type="term" value="P:anatomical structure morphogenesis"/>
    <property type="evidence" value="ECO:0007669"/>
    <property type="project" value="UniProtKB-ARBA"/>
</dbReference>
<evidence type="ECO:0000256" key="2">
    <source>
        <dbReference type="ARBA" id="ARBA00022692"/>
    </source>
</evidence>
<dbReference type="SMART" id="SM00112">
    <property type="entry name" value="CA"/>
    <property type="match status" value="1"/>
</dbReference>
<dbReference type="SUPFAM" id="SSF49313">
    <property type="entry name" value="Cadherin-like"/>
    <property type="match status" value="2"/>
</dbReference>
<dbReference type="InterPro" id="IPR002126">
    <property type="entry name" value="Cadherin-like_dom"/>
</dbReference>
<dbReference type="PANTHER" id="PTHR24026:SF136">
    <property type="entry name" value="PROTOCADHERIN-23"/>
    <property type="match status" value="1"/>
</dbReference>
<protein>
    <recommendedName>
        <fullName evidence="10">Cadherin domain-containing protein</fullName>
    </recommendedName>
</protein>
<dbReference type="PRINTS" id="PR00205">
    <property type="entry name" value="CADHERIN"/>
</dbReference>
<dbReference type="PANTHER" id="PTHR24026">
    <property type="entry name" value="FAT ATYPICAL CADHERIN-RELATED"/>
    <property type="match status" value="1"/>
</dbReference>
<evidence type="ECO:0000313" key="11">
    <source>
        <dbReference type="Ensembl" id="ENSORLP00000033940.1"/>
    </source>
</evidence>
<keyword evidence="8" id="KW-0325">Glycoprotein</keyword>
<evidence type="ECO:0000256" key="9">
    <source>
        <dbReference type="PROSITE-ProRule" id="PRU00043"/>
    </source>
</evidence>
<dbReference type="Ensembl" id="ENSORLT00000034205.1">
    <property type="protein sequence ID" value="ENSORLP00000033940.1"/>
    <property type="gene ID" value="ENSORLG00000021958.1"/>
</dbReference>
<keyword evidence="7" id="KW-0472">Membrane</keyword>
<keyword evidence="12" id="KW-1185">Reference proteome</keyword>
<evidence type="ECO:0000313" key="12">
    <source>
        <dbReference type="Proteomes" id="UP000001038"/>
    </source>
</evidence>
<keyword evidence="3" id="KW-0677">Repeat</keyword>
<evidence type="ECO:0000259" key="10">
    <source>
        <dbReference type="PROSITE" id="PS50268"/>
    </source>
</evidence>
<evidence type="ECO:0000256" key="4">
    <source>
        <dbReference type="ARBA" id="ARBA00022837"/>
    </source>
</evidence>
<dbReference type="GeneTree" id="ENSGT00940000163878"/>
<keyword evidence="4 9" id="KW-0106">Calcium</keyword>
<dbReference type="CDD" id="cd11304">
    <property type="entry name" value="Cadherin_repeat"/>
    <property type="match status" value="3"/>
</dbReference>
<evidence type="ECO:0000256" key="3">
    <source>
        <dbReference type="ARBA" id="ARBA00022737"/>
    </source>
</evidence>
<evidence type="ECO:0000256" key="5">
    <source>
        <dbReference type="ARBA" id="ARBA00022889"/>
    </source>
</evidence>
<dbReference type="Proteomes" id="UP000001038">
    <property type="component" value="Chromosome 1"/>
</dbReference>
<sequence length="236" mass="25611">MTQLFTQNTKQHYILKVTAKDGGVSPQENTAVLHVQVRTTCGGNNFSFLLHFFVREDTKPGAVIGSVSVGSEGRFHYSIAEGDGSLYFGIDGTSGDLYVNQPLDYESTSQFFLLVRAEDVGPAAGVNVSVAVSVTVEDVNDHTPWFLEELVIFGLREDAAVGSLAFAFHARDADGTFPNGALRYSLTSDISESPSHFPFDIDPRTGCLTVAAPLDRESVSCFCPLLWTMRLSKSTV</sequence>
<feature type="domain" description="Cadherin" evidence="10">
    <location>
        <begin position="147"/>
        <end position="217"/>
    </location>
</feature>
<dbReference type="InParanoid" id="A0A3B3HQC6"/>
<dbReference type="PROSITE" id="PS00232">
    <property type="entry name" value="CADHERIN_1"/>
    <property type="match status" value="1"/>
</dbReference>
<keyword evidence="2" id="KW-0812">Transmembrane</keyword>
<evidence type="ECO:0000256" key="1">
    <source>
        <dbReference type="ARBA" id="ARBA00004370"/>
    </source>
</evidence>
<evidence type="ECO:0000256" key="7">
    <source>
        <dbReference type="ARBA" id="ARBA00023136"/>
    </source>
</evidence>
<proteinExistence type="predicted"/>
<keyword evidence="5" id="KW-0130">Cell adhesion</keyword>
<evidence type="ECO:0000256" key="6">
    <source>
        <dbReference type="ARBA" id="ARBA00022989"/>
    </source>
</evidence>
<dbReference type="AlphaFoldDB" id="A0A3B3HQC6"/>
<reference evidence="11 12" key="1">
    <citation type="journal article" date="2007" name="Nature">
        <title>The medaka draft genome and insights into vertebrate genome evolution.</title>
        <authorList>
            <person name="Kasahara M."/>
            <person name="Naruse K."/>
            <person name="Sasaki S."/>
            <person name="Nakatani Y."/>
            <person name="Qu W."/>
            <person name="Ahsan B."/>
            <person name="Yamada T."/>
            <person name="Nagayasu Y."/>
            <person name="Doi K."/>
            <person name="Kasai Y."/>
            <person name="Jindo T."/>
            <person name="Kobayashi D."/>
            <person name="Shimada A."/>
            <person name="Toyoda A."/>
            <person name="Kuroki Y."/>
            <person name="Fujiyama A."/>
            <person name="Sasaki T."/>
            <person name="Shimizu A."/>
            <person name="Asakawa S."/>
            <person name="Shimizu N."/>
            <person name="Hashimoto S."/>
            <person name="Yang J."/>
            <person name="Lee Y."/>
            <person name="Matsushima K."/>
            <person name="Sugano S."/>
            <person name="Sakaizumi M."/>
            <person name="Narita T."/>
            <person name="Ohishi K."/>
            <person name="Haga S."/>
            <person name="Ohta F."/>
            <person name="Nomoto H."/>
            <person name="Nogata K."/>
            <person name="Morishita T."/>
            <person name="Endo T."/>
            <person name="Shin-I T."/>
            <person name="Takeda H."/>
            <person name="Morishita S."/>
            <person name="Kohara Y."/>
        </authorList>
    </citation>
    <scope>NUCLEOTIDE SEQUENCE [LARGE SCALE GENOMIC DNA]</scope>
    <source>
        <strain evidence="11 12">Hd-rR</strain>
    </source>
</reference>
<dbReference type="Pfam" id="PF00028">
    <property type="entry name" value="Cadherin"/>
    <property type="match status" value="2"/>
</dbReference>
<dbReference type="GO" id="GO:0005886">
    <property type="term" value="C:plasma membrane"/>
    <property type="evidence" value="ECO:0007669"/>
    <property type="project" value="InterPro"/>
</dbReference>
<reference evidence="11" key="3">
    <citation type="submission" date="2025-09" db="UniProtKB">
        <authorList>
            <consortium name="Ensembl"/>
        </authorList>
    </citation>
    <scope>IDENTIFICATION</scope>
    <source>
        <strain evidence="11">Hd-rR</strain>
    </source>
</reference>
<feature type="domain" description="Cadherin" evidence="10">
    <location>
        <begin position="54"/>
        <end position="146"/>
    </location>
</feature>
<organism evidence="11 12">
    <name type="scientific">Oryzias latipes</name>
    <name type="common">Japanese rice fish</name>
    <name type="synonym">Japanese killifish</name>
    <dbReference type="NCBI Taxonomy" id="8090"/>
    <lineage>
        <taxon>Eukaryota</taxon>
        <taxon>Metazoa</taxon>
        <taxon>Chordata</taxon>
        <taxon>Craniata</taxon>
        <taxon>Vertebrata</taxon>
        <taxon>Euteleostomi</taxon>
        <taxon>Actinopterygii</taxon>
        <taxon>Neopterygii</taxon>
        <taxon>Teleostei</taxon>
        <taxon>Neoteleostei</taxon>
        <taxon>Acanthomorphata</taxon>
        <taxon>Ovalentaria</taxon>
        <taxon>Atherinomorphae</taxon>
        <taxon>Beloniformes</taxon>
        <taxon>Adrianichthyidae</taxon>
        <taxon>Oryziinae</taxon>
        <taxon>Oryzias</taxon>
    </lineage>
</organism>
<name>A0A3B3HQC6_ORYLA</name>
<reference evidence="11" key="2">
    <citation type="submission" date="2025-08" db="UniProtKB">
        <authorList>
            <consortium name="Ensembl"/>
        </authorList>
    </citation>
    <scope>IDENTIFICATION</scope>
    <source>
        <strain evidence="11">Hd-rR</strain>
    </source>
</reference>
<evidence type="ECO:0000256" key="8">
    <source>
        <dbReference type="ARBA" id="ARBA00023180"/>
    </source>
</evidence>